<dbReference type="EMBL" id="JPWH01000008">
    <property type="protein sequence ID" value="RCK50367.1"/>
    <property type="molecule type" value="Genomic_DNA"/>
</dbReference>
<feature type="signal peptide" evidence="3">
    <location>
        <begin position="1"/>
        <end position="28"/>
    </location>
</feature>
<dbReference type="PROSITE" id="PS51123">
    <property type="entry name" value="OMPA_2"/>
    <property type="match status" value="1"/>
</dbReference>
<evidence type="ECO:0000313" key="5">
    <source>
        <dbReference type="EMBL" id="RCK50367.1"/>
    </source>
</evidence>
<feature type="region of interest" description="Disordered" evidence="2">
    <location>
        <begin position="93"/>
        <end position="113"/>
    </location>
</feature>
<evidence type="ECO:0000256" key="1">
    <source>
        <dbReference type="PROSITE-ProRule" id="PRU00473"/>
    </source>
</evidence>
<accession>A0A367X9U9</accession>
<evidence type="ECO:0000313" key="6">
    <source>
        <dbReference type="Proteomes" id="UP000252517"/>
    </source>
</evidence>
<dbReference type="Proteomes" id="UP000252517">
    <property type="component" value="Unassembled WGS sequence"/>
</dbReference>
<dbReference type="STRING" id="502049.TH15_18600"/>
<feature type="compositionally biased region" description="Low complexity" evidence="2">
    <location>
        <begin position="221"/>
        <end position="254"/>
    </location>
</feature>
<feature type="compositionally biased region" description="Low complexity" evidence="2">
    <location>
        <begin position="313"/>
        <end position="322"/>
    </location>
</feature>
<organism evidence="5 6">
    <name type="scientific">Thalassospira profundimaris</name>
    <dbReference type="NCBI Taxonomy" id="502049"/>
    <lineage>
        <taxon>Bacteria</taxon>
        <taxon>Pseudomonadati</taxon>
        <taxon>Pseudomonadota</taxon>
        <taxon>Alphaproteobacteria</taxon>
        <taxon>Rhodospirillales</taxon>
        <taxon>Thalassospiraceae</taxon>
        <taxon>Thalassospira</taxon>
    </lineage>
</organism>
<sequence length="508" mass="52897">MTGNTKISAIAIAAALGTLMATSQGATAASFSPVMPGNNVQVDLGVLDRLDTRDAPATGFLSSQNNTQRIEIDRQLVIYPRTAPKSRFLAPQLLLTPPSDPSRIDTSGSDSYTSSGADFGTVVIDGAGIVPSENATPQRAPFHLNPPQNQERIHLRPPASYPARPAVERLETPPASQPFFSRGNLGGSLNRQDLDDDGAPQIIHLVAPKAHNVDGLPRNRPAQATPAATATQGNVTAAQNRQAAPQQAATTAPAKGGPLLAENDVKPSVPAPPKVAKPDSKTPNETPKNKIPAPEVKKAPLPKADKPAPAQPAPDKATAPQPLTKDNAVKPAPAPAPDTTTPPQKMPDQQSGTLPKPPASKKAAHNNDPAPEPRVKPQIPARETASVPTADPASAPAKKSGPAPAGGDYSLPFAADSFELDASAKKSLDKVIGNLAQNGDLRVQLQAYAAGESQNASKARRLSLSRALQVRSYLIDGGVRSTRIDVRALGANVPSGPADRVDIKTVQR</sequence>
<dbReference type="SUPFAM" id="SSF103088">
    <property type="entry name" value="OmpA-like"/>
    <property type="match status" value="1"/>
</dbReference>
<keyword evidence="1" id="KW-0472">Membrane</keyword>
<proteinExistence type="predicted"/>
<name>A0A367X9U9_9PROT</name>
<evidence type="ECO:0000259" key="4">
    <source>
        <dbReference type="PROSITE" id="PS51123"/>
    </source>
</evidence>
<dbReference type="Pfam" id="PF00691">
    <property type="entry name" value="OmpA"/>
    <property type="match status" value="1"/>
</dbReference>
<reference evidence="5 6" key="1">
    <citation type="submission" date="2014-07" db="EMBL/GenBank/DDBJ databases">
        <title>Draft genome sequence of Thalassospira profundimaris S25-3-2.</title>
        <authorList>
            <person name="Lai Q."/>
            <person name="Shao Z."/>
        </authorList>
    </citation>
    <scope>NUCLEOTIDE SEQUENCE [LARGE SCALE GENOMIC DNA]</scope>
    <source>
        <strain evidence="5 6">S25-3-2</strain>
    </source>
</reference>
<dbReference type="AlphaFoldDB" id="A0A367X9U9"/>
<feature type="compositionally biased region" description="Basic and acidic residues" evidence="2">
    <location>
        <begin position="295"/>
        <end position="306"/>
    </location>
</feature>
<comment type="caution">
    <text evidence="5">The sequence shown here is derived from an EMBL/GenBank/DDBJ whole genome shotgun (WGS) entry which is preliminary data.</text>
</comment>
<dbReference type="RefSeq" id="WP_114088581.1">
    <property type="nucleotide sequence ID" value="NZ_JPWH01000008.1"/>
</dbReference>
<protein>
    <recommendedName>
        <fullName evidence="4">OmpA-like domain-containing protein</fullName>
    </recommendedName>
</protein>
<feature type="domain" description="OmpA-like" evidence="4">
    <location>
        <begin position="400"/>
        <end position="508"/>
    </location>
</feature>
<dbReference type="OrthoDB" id="8448151at2"/>
<gene>
    <name evidence="5" type="ORF">TH25_12330</name>
</gene>
<dbReference type="GO" id="GO:0016020">
    <property type="term" value="C:membrane"/>
    <property type="evidence" value="ECO:0007669"/>
    <property type="project" value="UniProtKB-UniRule"/>
</dbReference>
<dbReference type="InterPro" id="IPR006665">
    <property type="entry name" value="OmpA-like"/>
</dbReference>
<feature type="region of interest" description="Disordered" evidence="2">
    <location>
        <begin position="209"/>
        <end position="412"/>
    </location>
</feature>
<evidence type="ECO:0000256" key="3">
    <source>
        <dbReference type="SAM" id="SignalP"/>
    </source>
</evidence>
<feature type="chain" id="PRO_5016729195" description="OmpA-like domain-containing protein" evidence="3">
    <location>
        <begin position="29"/>
        <end position="508"/>
    </location>
</feature>
<keyword evidence="3" id="KW-0732">Signal</keyword>
<evidence type="ECO:0000256" key="2">
    <source>
        <dbReference type="SAM" id="MobiDB-lite"/>
    </source>
</evidence>
<dbReference type="InterPro" id="IPR036737">
    <property type="entry name" value="OmpA-like_sf"/>
</dbReference>
<dbReference type="Gene3D" id="3.30.1330.60">
    <property type="entry name" value="OmpA-like domain"/>
    <property type="match status" value="1"/>
</dbReference>
<feature type="region of interest" description="Disordered" evidence="2">
    <location>
        <begin position="172"/>
        <end position="196"/>
    </location>
</feature>
<feature type="compositionally biased region" description="Low complexity" evidence="2">
    <location>
        <begin position="390"/>
        <end position="408"/>
    </location>
</feature>